<name>A0ABP7JDJ2_9ACTN</name>
<evidence type="ECO:0000256" key="3">
    <source>
        <dbReference type="ARBA" id="ARBA00022964"/>
    </source>
</evidence>
<proteinExistence type="inferred from homology"/>
<dbReference type="PANTHER" id="PTHR12918:SF1">
    <property type="entry name" value="CYSTEINE DIOXYGENASE TYPE 1"/>
    <property type="match status" value="1"/>
</dbReference>
<organism evidence="7 8">
    <name type="scientific">Streptomyces coacervatus</name>
    <dbReference type="NCBI Taxonomy" id="647381"/>
    <lineage>
        <taxon>Bacteria</taxon>
        <taxon>Bacillati</taxon>
        <taxon>Actinomycetota</taxon>
        <taxon>Actinomycetes</taxon>
        <taxon>Kitasatosporales</taxon>
        <taxon>Streptomycetaceae</taxon>
        <taxon>Streptomyces</taxon>
    </lineage>
</organism>
<evidence type="ECO:0000256" key="6">
    <source>
        <dbReference type="SAM" id="MobiDB-lite"/>
    </source>
</evidence>
<dbReference type="CDD" id="cd10548">
    <property type="entry name" value="cupin_CDO"/>
    <property type="match status" value="1"/>
</dbReference>
<dbReference type="Pfam" id="PF05995">
    <property type="entry name" value="CDO_I"/>
    <property type="match status" value="1"/>
</dbReference>
<reference evidence="8" key="1">
    <citation type="journal article" date="2019" name="Int. J. Syst. Evol. Microbiol.">
        <title>The Global Catalogue of Microorganisms (GCM) 10K type strain sequencing project: providing services to taxonomists for standard genome sequencing and annotation.</title>
        <authorList>
            <consortium name="The Broad Institute Genomics Platform"/>
            <consortium name="The Broad Institute Genome Sequencing Center for Infectious Disease"/>
            <person name="Wu L."/>
            <person name="Ma J."/>
        </authorList>
    </citation>
    <scope>NUCLEOTIDE SEQUENCE [LARGE SCALE GENOMIC DNA]</scope>
    <source>
        <strain evidence="8">JCM 17138</strain>
    </source>
</reference>
<evidence type="ECO:0000313" key="7">
    <source>
        <dbReference type="EMBL" id="GAA3842317.1"/>
    </source>
</evidence>
<comment type="caution">
    <text evidence="7">The sequence shown here is derived from an EMBL/GenBank/DDBJ whole genome shotgun (WGS) entry which is preliminary data.</text>
</comment>
<dbReference type="Gene3D" id="2.60.120.10">
    <property type="entry name" value="Jelly Rolls"/>
    <property type="match status" value="1"/>
</dbReference>
<dbReference type="InterPro" id="IPR011051">
    <property type="entry name" value="RmlC_Cupin_sf"/>
</dbReference>
<dbReference type="PANTHER" id="PTHR12918">
    <property type="entry name" value="CYSTEINE DIOXYGENASE"/>
    <property type="match status" value="1"/>
</dbReference>
<evidence type="ECO:0000256" key="2">
    <source>
        <dbReference type="ARBA" id="ARBA00022723"/>
    </source>
</evidence>
<keyword evidence="4" id="KW-0560">Oxidoreductase</keyword>
<keyword evidence="8" id="KW-1185">Reference proteome</keyword>
<sequence>MSPSVAVLTAPGSQGAPVREGAVAHPDRTARLGRLIDEIRAALGARREVTPEQAGERVAAVLAPHLGRADLLTPSQQAADAHAYRQHILHAEPGGSFSVVALVWLPGQCTPIHDHVAWAVSGIHQGAERETVYRLVRDAKEPYLVATGTSTNGVGAVSFLAPPGDIHDVRCAAPGRTVSLHVYGADIARLGSSVRRKYTLPVLPCHSSDRSDPTPEDFNASCH</sequence>
<protein>
    <submittedName>
        <fullName evidence="7">Cysteine dioxygenase family protein</fullName>
    </submittedName>
</protein>
<feature type="region of interest" description="Disordered" evidence="6">
    <location>
        <begin position="1"/>
        <end position="21"/>
    </location>
</feature>
<dbReference type="Proteomes" id="UP001501009">
    <property type="component" value="Unassembled WGS sequence"/>
</dbReference>
<keyword evidence="2" id="KW-0479">Metal-binding</keyword>
<dbReference type="RefSeq" id="WP_275781673.1">
    <property type="nucleotide sequence ID" value="NZ_BAABDE010000045.1"/>
</dbReference>
<dbReference type="InterPro" id="IPR010300">
    <property type="entry name" value="CDO_1"/>
</dbReference>
<keyword evidence="3 7" id="KW-0223">Dioxygenase</keyword>
<comment type="similarity">
    <text evidence="1">Belongs to the cysteine dioxygenase family.</text>
</comment>
<evidence type="ECO:0000256" key="1">
    <source>
        <dbReference type="ARBA" id="ARBA00006622"/>
    </source>
</evidence>
<dbReference type="GO" id="GO:0051213">
    <property type="term" value="F:dioxygenase activity"/>
    <property type="evidence" value="ECO:0007669"/>
    <property type="project" value="UniProtKB-KW"/>
</dbReference>
<keyword evidence="5" id="KW-0408">Iron</keyword>
<dbReference type="EMBL" id="BAABDE010000045">
    <property type="protein sequence ID" value="GAA3842317.1"/>
    <property type="molecule type" value="Genomic_DNA"/>
</dbReference>
<gene>
    <name evidence="7" type="ORF">GCM10022403_087860</name>
</gene>
<evidence type="ECO:0000256" key="5">
    <source>
        <dbReference type="ARBA" id="ARBA00023004"/>
    </source>
</evidence>
<evidence type="ECO:0000256" key="4">
    <source>
        <dbReference type="ARBA" id="ARBA00023002"/>
    </source>
</evidence>
<evidence type="ECO:0000313" key="8">
    <source>
        <dbReference type="Proteomes" id="UP001501009"/>
    </source>
</evidence>
<accession>A0ABP7JDJ2</accession>
<dbReference type="InterPro" id="IPR014710">
    <property type="entry name" value="RmlC-like_jellyroll"/>
</dbReference>
<dbReference type="SUPFAM" id="SSF51182">
    <property type="entry name" value="RmlC-like cupins"/>
    <property type="match status" value="1"/>
</dbReference>